<dbReference type="PROSITE" id="PS50977">
    <property type="entry name" value="HTH_TETR_2"/>
    <property type="match status" value="1"/>
</dbReference>
<dbReference type="EMBL" id="JAANNP010000015">
    <property type="protein sequence ID" value="NHC15059.1"/>
    <property type="molecule type" value="Genomic_DNA"/>
</dbReference>
<sequence length="221" mass="23646">MQETAGGRAEQKARTREEIKRAALRRLREGGPGAVSVNALGKEIGLTGPAVYRHFASRDELLTELIVDAYGDLAAELRAAVEAARRRSRPGRVAALAAAYRAWALREPHRYRLLFSAPLPGYDAQSEPLVAASQAAMDVLVELLAAPGPPAPAPPRALGTQLGGWARRRGVGHVEPATALQAVRLWSRLHGLVSLEIEGNFASMGLDVEALLRLEADDVVG</sequence>
<feature type="DNA-binding region" description="H-T-H motif" evidence="4">
    <location>
        <begin position="36"/>
        <end position="55"/>
    </location>
</feature>
<dbReference type="Pfam" id="PF00440">
    <property type="entry name" value="TetR_N"/>
    <property type="match status" value="1"/>
</dbReference>
<proteinExistence type="predicted"/>
<evidence type="ECO:0000259" key="5">
    <source>
        <dbReference type="PROSITE" id="PS50977"/>
    </source>
</evidence>
<evidence type="ECO:0000256" key="1">
    <source>
        <dbReference type="ARBA" id="ARBA00023015"/>
    </source>
</evidence>
<keyword evidence="2 4" id="KW-0238">DNA-binding</keyword>
<feature type="domain" description="HTH tetR-type" evidence="5">
    <location>
        <begin position="13"/>
        <end position="73"/>
    </location>
</feature>
<evidence type="ECO:0000256" key="2">
    <source>
        <dbReference type="ARBA" id="ARBA00023125"/>
    </source>
</evidence>
<keyword evidence="1" id="KW-0805">Transcription regulation</keyword>
<keyword evidence="3" id="KW-0804">Transcription</keyword>
<comment type="caution">
    <text evidence="6">The sequence shown here is derived from an EMBL/GenBank/DDBJ whole genome shotgun (WGS) entry which is preliminary data.</text>
</comment>
<dbReference type="InterPro" id="IPR001647">
    <property type="entry name" value="HTH_TetR"/>
</dbReference>
<reference evidence="6 7" key="1">
    <citation type="submission" date="2020-03" db="EMBL/GenBank/DDBJ databases">
        <title>Two novel Motilibacter sp.</title>
        <authorList>
            <person name="Liu S."/>
        </authorList>
    </citation>
    <scope>NUCLEOTIDE SEQUENCE [LARGE SCALE GENOMIC DNA]</scope>
    <source>
        <strain evidence="6 7">E257</strain>
    </source>
</reference>
<dbReference type="Proteomes" id="UP000800981">
    <property type="component" value="Unassembled WGS sequence"/>
</dbReference>
<name>A0ABX0GZP8_9ACTN</name>
<evidence type="ECO:0000313" key="7">
    <source>
        <dbReference type="Proteomes" id="UP000800981"/>
    </source>
</evidence>
<dbReference type="InterPro" id="IPR009057">
    <property type="entry name" value="Homeodomain-like_sf"/>
</dbReference>
<dbReference type="InterPro" id="IPR025996">
    <property type="entry name" value="MT1864/Rv1816-like_C"/>
</dbReference>
<protein>
    <submittedName>
        <fullName evidence="6">TetR/AcrR family transcriptional regulator</fullName>
    </submittedName>
</protein>
<dbReference type="Gene3D" id="1.10.357.10">
    <property type="entry name" value="Tetracycline Repressor, domain 2"/>
    <property type="match status" value="1"/>
</dbReference>
<evidence type="ECO:0000256" key="4">
    <source>
        <dbReference type="PROSITE-ProRule" id="PRU00335"/>
    </source>
</evidence>
<dbReference type="Pfam" id="PF13305">
    <property type="entry name" value="TetR_C_33"/>
    <property type="match status" value="1"/>
</dbReference>
<dbReference type="InterPro" id="IPR050109">
    <property type="entry name" value="HTH-type_TetR-like_transc_reg"/>
</dbReference>
<accession>A0ABX0GZP8</accession>
<dbReference type="InterPro" id="IPR036271">
    <property type="entry name" value="Tet_transcr_reg_TetR-rel_C_sf"/>
</dbReference>
<dbReference type="SUPFAM" id="SSF46689">
    <property type="entry name" value="Homeodomain-like"/>
    <property type="match status" value="1"/>
</dbReference>
<dbReference type="PANTHER" id="PTHR30055:SF234">
    <property type="entry name" value="HTH-TYPE TRANSCRIPTIONAL REGULATOR BETI"/>
    <property type="match status" value="1"/>
</dbReference>
<dbReference type="PANTHER" id="PTHR30055">
    <property type="entry name" value="HTH-TYPE TRANSCRIPTIONAL REGULATOR RUTR"/>
    <property type="match status" value="1"/>
</dbReference>
<dbReference type="RefSeq" id="WP_166283175.1">
    <property type="nucleotide sequence ID" value="NZ_JAANNP010000015.1"/>
</dbReference>
<dbReference type="SUPFAM" id="SSF48498">
    <property type="entry name" value="Tetracyclin repressor-like, C-terminal domain"/>
    <property type="match status" value="1"/>
</dbReference>
<keyword evidence="7" id="KW-1185">Reference proteome</keyword>
<evidence type="ECO:0000313" key="6">
    <source>
        <dbReference type="EMBL" id="NHC15059.1"/>
    </source>
</evidence>
<organism evidence="6 7">
    <name type="scientific">Motilibacter deserti</name>
    <dbReference type="NCBI Taxonomy" id="2714956"/>
    <lineage>
        <taxon>Bacteria</taxon>
        <taxon>Bacillati</taxon>
        <taxon>Actinomycetota</taxon>
        <taxon>Actinomycetes</taxon>
        <taxon>Motilibacterales</taxon>
        <taxon>Motilibacteraceae</taxon>
        <taxon>Motilibacter</taxon>
    </lineage>
</organism>
<gene>
    <name evidence="6" type="ORF">G9H71_14820</name>
</gene>
<evidence type="ECO:0000256" key="3">
    <source>
        <dbReference type="ARBA" id="ARBA00023163"/>
    </source>
</evidence>